<evidence type="ECO:0000313" key="2">
    <source>
        <dbReference type="Proteomes" id="UP000632858"/>
    </source>
</evidence>
<sequence>MARFVLNSSLGADPDSANFYLKTKGETEQALAAMGFSALTLVRPSLLDGGPRPERRPGEQAGLWLGKRLGSLIPARYRPVSTRTVAKAMLESALNSRAGMQILENDQLLSDYSIGNA</sequence>
<dbReference type="Gene3D" id="3.40.50.720">
    <property type="entry name" value="NAD(P)-binding Rossmann-like Domain"/>
    <property type="match status" value="1"/>
</dbReference>
<dbReference type="Proteomes" id="UP000632858">
    <property type="component" value="Unassembled WGS sequence"/>
</dbReference>
<dbReference type="RefSeq" id="WP_188446458.1">
    <property type="nucleotide sequence ID" value="NZ_BMFO01000001.1"/>
</dbReference>
<dbReference type="SUPFAM" id="SSF51735">
    <property type="entry name" value="NAD(P)-binding Rossmann-fold domains"/>
    <property type="match status" value="1"/>
</dbReference>
<dbReference type="PANTHER" id="PTHR14097:SF7">
    <property type="entry name" value="OXIDOREDUCTASE HTATIP2"/>
    <property type="match status" value="1"/>
</dbReference>
<protein>
    <recommendedName>
        <fullName evidence="3">Oxidoreductase</fullName>
    </recommendedName>
</protein>
<name>A0A917CBV0_9GAMM</name>
<dbReference type="AlphaFoldDB" id="A0A917CBV0"/>
<accession>A0A917CBV0</accession>
<dbReference type="PANTHER" id="PTHR14097">
    <property type="entry name" value="OXIDOREDUCTASE HTATIP2"/>
    <property type="match status" value="1"/>
</dbReference>
<organism evidence="1 2">
    <name type="scientific">Arenimonas maotaiensis</name>
    <dbReference type="NCBI Taxonomy" id="1446479"/>
    <lineage>
        <taxon>Bacteria</taxon>
        <taxon>Pseudomonadati</taxon>
        <taxon>Pseudomonadota</taxon>
        <taxon>Gammaproteobacteria</taxon>
        <taxon>Lysobacterales</taxon>
        <taxon>Lysobacteraceae</taxon>
        <taxon>Arenimonas</taxon>
    </lineage>
</organism>
<reference evidence="1" key="2">
    <citation type="submission" date="2020-09" db="EMBL/GenBank/DDBJ databases">
        <authorList>
            <person name="Sun Q."/>
            <person name="Zhou Y."/>
        </authorList>
    </citation>
    <scope>NUCLEOTIDE SEQUENCE</scope>
    <source>
        <strain evidence="1">CGMCC 1.12726</strain>
    </source>
</reference>
<dbReference type="EMBL" id="BMFO01000001">
    <property type="protein sequence ID" value="GGF82135.1"/>
    <property type="molecule type" value="Genomic_DNA"/>
</dbReference>
<keyword evidence="2" id="KW-1185">Reference proteome</keyword>
<comment type="caution">
    <text evidence="1">The sequence shown here is derived from an EMBL/GenBank/DDBJ whole genome shotgun (WGS) entry which is preliminary data.</text>
</comment>
<proteinExistence type="predicted"/>
<gene>
    <name evidence="1" type="ORF">GCM10010960_00250</name>
</gene>
<dbReference type="InterPro" id="IPR036291">
    <property type="entry name" value="NAD(P)-bd_dom_sf"/>
</dbReference>
<reference evidence="1" key="1">
    <citation type="journal article" date="2014" name="Int. J. Syst. Evol. Microbiol.">
        <title>Complete genome sequence of Corynebacterium casei LMG S-19264T (=DSM 44701T), isolated from a smear-ripened cheese.</title>
        <authorList>
            <consortium name="US DOE Joint Genome Institute (JGI-PGF)"/>
            <person name="Walter F."/>
            <person name="Albersmeier A."/>
            <person name="Kalinowski J."/>
            <person name="Ruckert C."/>
        </authorList>
    </citation>
    <scope>NUCLEOTIDE SEQUENCE</scope>
    <source>
        <strain evidence="1">CGMCC 1.12726</strain>
    </source>
</reference>
<evidence type="ECO:0000313" key="1">
    <source>
        <dbReference type="EMBL" id="GGF82135.1"/>
    </source>
</evidence>
<evidence type="ECO:0008006" key="3">
    <source>
        <dbReference type="Google" id="ProtNLM"/>
    </source>
</evidence>